<organism evidence="11">
    <name type="scientific">Naegleria gruberi</name>
    <name type="common">Amoeba</name>
    <dbReference type="NCBI Taxonomy" id="5762"/>
    <lineage>
        <taxon>Eukaryota</taxon>
        <taxon>Discoba</taxon>
        <taxon>Heterolobosea</taxon>
        <taxon>Tetramitia</taxon>
        <taxon>Eutetramitia</taxon>
        <taxon>Vahlkampfiidae</taxon>
        <taxon>Naegleria</taxon>
    </lineage>
</organism>
<dbReference type="InterPro" id="IPR018108">
    <property type="entry name" value="MCP_transmembrane"/>
</dbReference>
<evidence type="ECO:0000256" key="1">
    <source>
        <dbReference type="ARBA" id="ARBA00004141"/>
    </source>
</evidence>
<dbReference type="InterPro" id="IPR023395">
    <property type="entry name" value="MCP_dom_sf"/>
</dbReference>
<dbReference type="Gene3D" id="1.50.40.10">
    <property type="entry name" value="Mitochondrial carrier domain"/>
    <property type="match status" value="1"/>
</dbReference>
<keyword evidence="4 8" id="KW-0812">Transmembrane</keyword>
<feature type="repeat" description="Solcar" evidence="8">
    <location>
        <begin position="99"/>
        <end position="183"/>
    </location>
</feature>
<dbReference type="PROSITE" id="PS50920">
    <property type="entry name" value="SOLCAR"/>
    <property type="match status" value="3"/>
</dbReference>
<dbReference type="FunCoup" id="D2V0L8">
    <property type="interactions" value="84"/>
</dbReference>
<keyword evidence="6" id="KW-1133">Transmembrane helix</keyword>
<dbReference type="OrthoDB" id="10266426at2759"/>
<reference evidence="10 11" key="1">
    <citation type="journal article" date="2010" name="Cell">
        <title>The genome of Naegleria gruberi illuminates early eukaryotic versatility.</title>
        <authorList>
            <person name="Fritz-Laylin L.K."/>
            <person name="Prochnik S.E."/>
            <person name="Ginger M.L."/>
            <person name="Dacks J.B."/>
            <person name="Carpenter M.L."/>
            <person name="Field M.C."/>
            <person name="Kuo A."/>
            <person name="Paredez A."/>
            <person name="Chapman J."/>
            <person name="Pham J."/>
            <person name="Shu S."/>
            <person name="Neupane R."/>
            <person name="Cipriano M."/>
            <person name="Mancuso J."/>
            <person name="Tu H."/>
            <person name="Salamov A."/>
            <person name="Lindquist E."/>
            <person name="Shapiro H."/>
            <person name="Lucas S."/>
            <person name="Grigoriev I.V."/>
            <person name="Cande W.Z."/>
            <person name="Fulton C."/>
            <person name="Rokhsar D.S."/>
            <person name="Dawson S.C."/>
        </authorList>
    </citation>
    <scope>NUCLEOTIDE SEQUENCE [LARGE SCALE GENOMIC DNA]</scope>
    <source>
        <strain evidence="10 11">NEG-M</strain>
    </source>
</reference>
<dbReference type="eggNOG" id="KOG0764">
    <property type="taxonomic scope" value="Eukaryota"/>
</dbReference>
<dbReference type="InParanoid" id="D2V0L8"/>
<evidence type="ECO:0000256" key="6">
    <source>
        <dbReference type="ARBA" id="ARBA00022989"/>
    </source>
</evidence>
<dbReference type="EMBL" id="GG738847">
    <property type="protein sequence ID" value="EFC49744.1"/>
    <property type="molecule type" value="Genomic_DNA"/>
</dbReference>
<evidence type="ECO:0000256" key="5">
    <source>
        <dbReference type="ARBA" id="ARBA00022737"/>
    </source>
</evidence>
<dbReference type="STRING" id="5762.D2V0L8"/>
<sequence length="293" mass="33121">MVNALAGSMSGVISTIVLAPLDVVKTRLIIQRIPHIPKYQKSKGILGTMKHMIKHEGITSLYKGLGTNLLGYVPNWAIYFTSYEHFKESFGKSALLSNHVHLNHVFSSMLSGFITSFITSPMWVVKTRMQTQVEKKYTGTFHALSEIFKTEGIRGLYRGLAPSLFGLIHVGVQFPTYEYLKRLLKDHDKRHNSTVDILIASSVSKIIASMIAYPHEVLRSRLQDHGHGKNIQTGANYEPYKGMRDAIYRIWHEEGYRGFYRGMGANLVRVVPAAVLTLGSFEFCSQMFQKFDS</sequence>
<dbReference type="GO" id="GO:0015215">
    <property type="term" value="F:nucleotide transmembrane transporter activity"/>
    <property type="evidence" value="ECO:0007669"/>
    <property type="project" value="UniProtKB-ARBA"/>
</dbReference>
<proteinExistence type="inferred from homology"/>
<keyword evidence="3 9" id="KW-0813">Transport</keyword>
<evidence type="ECO:0000256" key="2">
    <source>
        <dbReference type="ARBA" id="ARBA00006375"/>
    </source>
</evidence>
<dbReference type="InterPro" id="IPR002067">
    <property type="entry name" value="MCP"/>
</dbReference>
<evidence type="ECO:0000256" key="7">
    <source>
        <dbReference type="ARBA" id="ARBA00023136"/>
    </source>
</evidence>
<protein>
    <submittedName>
        <fullName evidence="10">Predicted protein</fullName>
    </submittedName>
</protein>
<feature type="repeat" description="Solcar" evidence="8">
    <location>
        <begin position="192"/>
        <end position="287"/>
    </location>
</feature>
<dbReference type="Proteomes" id="UP000006671">
    <property type="component" value="Unassembled WGS sequence"/>
</dbReference>
<comment type="similarity">
    <text evidence="2 9">Belongs to the mitochondrial carrier (TC 2.A.29) family.</text>
</comment>
<dbReference type="Pfam" id="PF00153">
    <property type="entry name" value="Mito_carr"/>
    <property type="match status" value="3"/>
</dbReference>
<dbReference type="SUPFAM" id="SSF103506">
    <property type="entry name" value="Mitochondrial carrier"/>
    <property type="match status" value="1"/>
</dbReference>
<gene>
    <name evidence="10" type="ORF">NAEGRDRAFT_30038</name>
</gene>
<comment type="subcellular location">
    <subcellularLocation>
        <location evidence="1">Membrane</location>
        <topology evidence="1">Multi-pass membrane protein</topology>
    </subcellularLocation>
</comment>
<evidence type="ECO:0000256" key="8">
    <source>
        <dbReference type="PROSITE-ProRule" id="PRU00282"/>
    </source>
</evidence>
<dbReference type="GeneID" id="8855429"/>
<feature type="repeat" description="Solcar" evidence="8">
    <location>
        <begin position="1"/>
        <end position="89"/>
    </location>
</feature>
<name>D2V0L8_NAEGR</name>
<dbReference type="GO" id="GO:0016020">
    <property type="term" value="C:membrane"/>
    <property type="evidence" value="ECO:0007669"/>
    <property type="project" value="UniProtKB-SubCell"/>
</dbReference>
<evidence type="ECO:0000256" key="9">
    <source>
        <dbReference type="RuleBase" id="RU000488"/>
    </source>
</evidence>
<dbReference type="AlphaFoldDB" id="D2V0L8"/>
<keyword evidence="5" id="KW-0677">Repeat</keyword>
<dbReference type="VEuPathDB" id="AmoebaDB:NAEGRDRAFT_30038"/>
<dbReference type="InterPro" id="IPR044712">
    <property type="entry name" value="SLC25A32-like"/>
</dbReference>
<evidence type="ECO:0000256" key="4">
    <source>
        <dbReference type="ARBA" id="ARBA00022692"/>
    </source>
</evidence>
<dbReference type="KEGG" id="ngr:NAEGRDRAFT_30038"/>
<keyword evidence="11" id="KW-1185">Reference proteome</keyword>
<accession>D2V0L8</accession>
<dbReference type="FunFam" id="1.50.40.10:FF:000075">
    <property type="entry name" value="Nicotinamide adenine dinucleotide transporter 2, mitochondrial"/>
    <property type="match status" value="1"/>
</dbReference>
<dbReference type="PRINTS" id="PR00926">
    <property type="entry name" value="MITOCARRIER"/>
</dbReference>
<dbReference type="RefSeq" id="XP_002682488.1">
    <property type="nucleotide sequence ID" value="XM_002682442.1"/>
</dbReference>
<evidence type="ECO:0000313" key="10">
    <source>
        <dbReference type="EMBL" id="EFC49744.1"/>
    </source>
</evidence>
<evidence type="ECO:0000256" key="3">
    <source>
        <dbReference type="ARBA" id="ARBA00022448"/>
    </source>
</evidence>
<dbReference type="PANTHER" id="PTHR45683">
    <property type="entry name" value="MITOCHONDRIAL NICOTINAMIDE ADENINE DINUCLEOTIDE TRANSPORTER 1-RELATED-RELATED"/>
    <property type="match status" value="1"/>
</dbReference>
<evidence type="ECO:0000313" key="11">
    <source>
        <dbReference type="Proteomes" id="UP000006671"/>
    </source>
</evidence>
<dbReference type="OMA" id="AFYNGMG"/>
<keyword evidence="7 8" id="KW-0472">Membrane</keyword>